<accession>A0AAV3Q066</accession>
<protein>
    <recommendedName>
        <fullName evidence="4">GAG-pre-integrase domain-containing protein</fullName>
    </recommendedName>
</protein>
<evidence type="ECO:0000313" key="2">
    <source>
        <dbReference type="EMBL" id="GAA0155853.1"/>
    </source>
</evidence>
<dbReference type="AlphaFoldDB" id="A0AAV3Q066"/>
<feature type="signal peptide" evidence="1">
    <location>
        <begin position="1"/>
        <end position="17"/>
    </location>
</feature>
<evidence type="ECO:0000313" key="3">
    <source>
        <dbReference type="Proteomes" id="UP001454036"/>
    </source>
</evidence>
<dbReference type="Proteomes" id="UP001454036">
    <property type="component" value="Unassembled WGS sequence"/>
</dbReference>
<evidence type="ECO:0008006" key="4">
    <source>
        <dbReference type="Google" id="ProtNLM"/>
    </source>
</evidence>
<evidence type="ECO:0000256" key="1">
    <source>
        <dbReference type="SAM" id="SignalP"/>
    </source>
</evidence>
<proteinExistence type="predicted"/>
<name>A0AAV3Q066_LITER</name>
<gene>
    <name evidence="2" type="ORF">LIER_38165</name>
</gene>
<comment type="caution">
    <text evidence="2">The sequence shown here is derived from an EMBL/GenBank/DDBJ whole genome shotgun (WGS) entry which is preliminary data.</text>
</comment>
<keyword evidence="1" id="KW-0732">Signal</keyword>
<organism evidence="2 3">
    <name type="scientific">Lithospermum erythrorhizon</name>
    <name type="common">Purple gromwell</name>
    <name type="synonym">Lithospermum officinale var. erythrorhizon</name>
    <dbReference type="NCBI Taxonomy" id="34254"/>
    <lineage>
        <taxon>Eukaryota</taxon>
        <taxon>Viridiplantae</taxon>
        <taxon>Streptophyta</taxon>
        <taxon>Embryophyta</taxon>
        <taxon>Tracheophyta</taxon>
        <taxon>Spermatophyta</taxon>
        <taxon>Magnoliopsida</taxon>
        <taxon>eudicotyledons</taxon>
        <taxon>Gunneridae</taxon>
        <taxon>Pentapetalae</taxon>
        <taxon>asterids</taxon>
        <taxon>lamiids</taxon>
        <taxon>Boraginales</taxon>
        <taxon>Boraginaceae</taxon>
        <taxon>Boraginoideae</taxon>
        <taxon>Lithospermeae</taxon>
        <taxon>Lithospermum</taxon>
    </lineage>
</organism>
<keyword evidence="3" id="KW-1185">Reference proteome</keyword>
<reference evidence="2 3" key="1">
    <citation type="submission" date="2024-01" db="EMBL/GenBank/DDBJ databases">
        <title>The complete chloroplast genome sequence of Lithospermum erythrorhizon: insights into the phylogenetic relationship among Boraginaceae species and the maternal lineages of purple gromwells.</title>
        <authorList>
            <person name="Okada T."/>
            <person name="Watanabe K."/>
        </authorList>
    </citation>
    <scope>NUCLEOTIDE SEQUENCE [LARGE SCALE GENOMIC DNA]</scope>
</reference>
<dbReference type="EMBL" id="BAABME010019045">
    <property type="protein sequence ID" value="GAA0155853.1"/>
    <property type="molecule type" value="Genomic_DNA"/>
</dbReference>
<feature type="chain" id="PRO_5043786062" description="GAG-pre-integrase domain-containing protein" evidence="1">
    <location>
        <begin position="18"/>
        <end position="154"/>
    </location>
</feature>
<sequence length="154" mass="16887">MTGNLFLLQFVVPYIGSQQVMDPKVAPLIQCSSNRSLYPLISSSKASVSASFSFSLFESSRPIQSWSQSACATQPVQPAVAPVQPPSSTISVSYSVWHNRLGHPGSDVLHDLVRIHKLSCSLGSRTPYVMFVNSESNLNYLFLSLLILFPLLLL</sequence>